<protein>
    <submittedName>
        <fullName evidence="1">Uncharacterized protein</fullName>
    </submittedName>
</protein>
<proteinExistence type="predicted"/>
<evidence type="ECO:0000313" key="2">
    <source>
        <dbReference type="Proteomes" id="UP000887013"/>
    </source>
</evidence>
<comment type="caution">
    <text evidence="1">The sequence shown here is derived from an EMBL/GenBank/DDBJ whole genome shotgun (WGS) entry which is preliminary data.</text>
</comment>
<dbReference type="Proteomes" id="UP000887013">
    <property type="component" value="Unassembled WGS sequence"/>
</dbReference>
<organism evidence="1 2">
    <name type="scientific">Nephila pilipes</name>
    <name type="common">Giant wood spider</name>
    <name type="synonym">Nephila maculata</name>
    <dbReference type="NCBI Taxonomy" id="299642"/>
    <lineage>
        <taxon>Eukaryota</taxon>
        <taxon>Metazoa</taxon>
        <taxon>Ecdysozoa</taxon>
        <taxon>Arthropoda</taxon>
        <taxon>Chelicerata</taxon>
        <taxon>Arachnida</taxon>
        <taxon>Araneae</taxon>
        <taxon>Araneomorphae</taxon>
        <taxon>Entelegynae</taxon>
        <taxon>Araneoidea</taxon>
        <taxon>Nephilidae</taxon>
        <taxon>Nephila</taxon>
    </lineage>
</organism>
<name>A0A8X6NKH3_NEPPI</name>
<evidence type="ECO:0000313" key="1">
    <source>
        <dbReference type="EMBL" id="GFT18109.1"/>
    </source>
</evidence>
<gene>
    <name evidence="1" type="ORF">NPIL_318691</name>
</gene>
<dbReference type="EMBL" id="BMAW01058800">
    <property type="protein sequence ID" value="GFT18109.1"/>
    <property type="molecule type" value="Genomic_DNA"/>
</dbReference>
<sequence>MTFVKSVRDHAHGSDRSVIMFWNVFKTSRITFYDYFKRTFNSVKVKFDSFRRKTKIGHSIRTSSERKKRGKGSNPLTPILAFKVTHLDDRLASGIPHPSPYSPFSRTTPEREKGLFASTERADKRSQVSFLFLRYTRNKGRAYFLAEGTIAVKRKLGPGPGYDDKELFNSSIT</sequence>
<keyword evidence="2" id="KW-1185">Reference proteome</keyword>
<dbReference type="AlphaFoldDB" id="A0A8X6NKH3"/>
<reference evidence="1" key="1">
    <citation type="submission" date="2020-08" db="EMBL/GenBank/DDBJ databases">
        <title>Multicomponent nature underlies the extraordinary mechanical properties of spider dragline silk.</title>
        <authorList>
            <person name="Kono N."/>
            <person name="Nakamura H."/>
            <person name="Mori M."/>
            <person name="Yoshida Y."/>
            <person name="Ohtoshi R."/>
            <person name="Malay A.D."/>
            <person name="Moran D.A.P."/>
            <person name="Tomita M."/>
            <person name="Numata K."/>
            <person name="Arakawa K."/>
        </authorList>
    </citation>
    <scope>NUCLEOTIDE SEQUENCE</scope>
</reference>
<accession>A0A8X6NKH3</accession>